<dbReference type="Gene3D" id="3.40.50.1820">
    <property type="entry name" value="alpha/beta hydrolase"/>
    <property type="match status" value="1"/>
</dbReference>
<dbReference type="InterPro" id="IPR029058">
    <property type="entry name" value="AB_hydrolase_fold"/>
</dbReference>
<dbReference type="RefSeq" id="WP_320184579.1">
    <property type="nucleotide sequence ID" value="NZ_CP138332.1"/>
</dbReference>
<accession>A0ABW6BHR8</accession>
<evidence type="ECO:0000313" key="4">
    <source>
        <dbReference type="EMBL" id="MFD2969090.1"/>
    </source>
</evidence>
<dbReference type="GO" id="GO:0016787">
    <property type="term" value="F:hydrolase activity"/>
    <property type="evidence" value="ECO:0007669"/>
    <property type="project" value="UniProtKB-KW"/>
</dbReference>
<name>A0ABW6BHR8_9SPHI</name>
<evidence type="ECO:0000256" key="2">
    <source>
        <dbReference type="ARBA" id="ARBA00022801"/>
    </source>
</evidence>
<reference evidence="5" key="1">
    <citation type="journal article" date="2019" name="Int. J. Syst. Evol. Microbiol.">
        <title>The Global Catalogue of Microorganisms (GCM) 10K type strain sequencing project: providing services to taxonomists for standard genome sequencing and annotation.</title>
        <authorList>
            <consortium name="The Broad Institute Genomics Platform"/>
            <consortium name="The Broad Institute Genome Sequencing Center for Infectious Disease"/>
            <person name="Wu L."/>
            <person name="Ma J."/>
        </authorList>
    </citation>
    <scope>NUCLEOTIDE SEQUENCE [LARGE SCALE GENOMIC DNA]</scope>
    <source>
        <strain evidence="5">KCTC 22814</strain>
    </source>
</reference>
<keyword evidence="3" id="KW-0732">Signal</keyword>
<dbReference type="Pfam" id="PF00756">
    <property type="entry name" value="Esterase"/>
    <property type="match status" value="1"/>
</dbReference>
<evidence type="ECO:0000313" key="5">
    <source>
        <dbReference type="Proteomes" id="UP001597525"/>
    </source>
</evidence>
<dbReference type="PANTHER" id="PTHR40841:SF2">
    <property type="entry name" value="SIDEROPHORE-DEGRADING ESTERASE (EUROFUNG)"/>
    <property type="match status" value="1"/>
</dbReference>
<keyword evidence="2 4" id="KW-0378">Hydrolase</keyword>
<dbReference type="InterPro" id="IPR000801">
    <property type="entry name" value="Esterase-like"/>
</dbReference>
<dbReference type="InterPro" id="IPR052558">
    <property type="entry name" value="Siderophore_Hydrolase_D"/>
</dbReference>
<protein>
    <submittedName>
        <fullName evidence="4">Alpha/beta hydrolase</fullName>
    </submittedName>
</protein>
<comment type="similarity">
    <text evidence="1">Belongs to the esterase D family.</text>
</comment>
<dbReference type="Proteomes" id="UP001597525">
    <property type="component" value="Unassembled WGS sequence"/>
</dbReference>
<dbReference type="SUPFAM" id="SSF53474">
    <property type="entry name" value="alpha/beta-Hydrolases"/>
    <property type="match status" value="1"/>
</dbReference>
<evidence type="ECO:0000256" key="3">
    <source>
        <dbReference type="SAM" id="SignalP"/>
    </source>
</evidence>
<organism evidence="4 5">
    <name type="scientific">Sphingobacterium bambusae</name>
    <dbReference type="NCBI Taxonomy" id="662858"/>
    <lineage>
        <taxon>Bacteria</taxon>
        <taxon>Pseudomonadati</taxon>
        <taxon>Bacteroidota</taxon>
        <taxon>Sphingobacteriia</taxon>
        <taxon>Sphingobacteriales</taxon>
        <taxon>Sphingobacteriaceae</taxon>
        <taxon>Sphingobacterium</taxon>
    </lineage>
</organism>
<comment type="caution">
    <text evidence="4">The sequence shown here is derived from an EMBL/GenBank/DDBJ whole genome shotgun (WGS) entry which is preliminary data.</text>
</comment>
<evidence type="ECO:0000256" key="1">
    <source>
        <dbReference type="ARBA" id="ARBA00005622"/>
    </source>
</evidence>
<feature type="chain" id="PRO_5045537430" evidence="3">
    <location>
        <begin position="24"/>
        <end position="289"/>
    </location>
</feature>
<gene>
    <name evidence="4" type="ORF">ACFS7Y_16980</name>
</gene>
<proteinExistence type="inferred from homology"/>
<dbReference type="EMBL" id="JBHUPB010000011">
    <property type="protein sequence ID" value="MFD2969090.1"/>
    <property type="molecule type" value="Genomic_DNA"/>
</dbReference>
<keyword evidence="5" id="KW-1185">Reference proteome</keyword>
<sequence length="289" mass="32506">MALQHPCSLLAILCLTFAFIACNTDKRNGDAEPLLNHQFSIYANEIRDSFQVSVQLPEEYNADSSKQHYPMVLLTDADLYFPMLAPVVRQYERIGLLPPIVLVGIGYGSIPKMDSLRVRDFLYPKAITSDEMEAPGGGLKFYDFICEQLIPTISQNYRLAEERLLLGHSFGANFSLLAMQTQQKSEEQTFHGFVAASPAIWYNDFYFLKQAVSLPPTKSISKLFLTIGSKEDKQWTIEPVKQYAAAIGKMQTDSMALSVFQYPEMTHMETGLVSMLQGIVAHFGNADEY</sequence>
<feature type="signal peptide" evidence="3">
    <location>
        <begin position="1"/>
        <end position="23"/>
    </location>
</feature>
<dbReference type="PANTHER" id="PTHR40841">
    <property type="entry name" value="SIDEROPHORE TRIACETYLFUSARININE C ESTERASE"/>
    <property type="match status" value="1"/>
</dbReference>